<accession>A0A1B7LBC5</accession>
<dbReference type="Gene3D" id="3.10.350.10">
    <property type="entry name" value="LysM domain"/>
    <property type="match status" value="2"/>
</dbReference>
<feature type="domain" description="LysM" evidence="2">
    <location>
        <begin position="48"/>
        <end position="92"/>
    </location>
</feature>
<feature type="signal peptide" evidence="1">
    <location>
        <begin position="1"/>
        <end position="19"/>
    </location>
</feature>
<dbReference type="Pfam" id="PF01476">
    <property type="entry name" value="LysM"/>
    <property type="match status" value="2"/>
</dbReference>
<keyword evidence="4" id="KW-1185">Reference proteome</keyword>
<dbReference type="InterPro" id="IPR050570">
    <property type="entry name" value="Cell_wall_metabolism_enzyme"/>
</dbReference>
<dbReference type="SUPFAM" id="SSF54106">
    <property type="entry name" value="LysM domain"/>
    <property type="match status" value="1"/>
</dbReference>
<dbReference type="STRING" id="1838280.A6M21_15000"/>
<keyword evidence="1" id="KW-0732">Signal</keyword>
<feature type="chain" id="PRO_5008596883" description="LysM domain-containing protein" evidence="1">
    <location>
        <begin position="20"/>
        <end position="299"/>
    </location>
</feature>
<name>A0A1B7LBC5_9FIRM</name>
<dbReference type="PANTHER" id="PTHR21666">
    <property type="entry name" value="PEPTIDASE-RELATED"/>
    <property type="match status" value="1"/>
</dbReference>
<dbReference type="PROSITE" id="PS51782">
    <property type="entry name" value="LYSM"/>
    <property type="match status" value="2"/>
</dbReference>
<feature type="domain" description="LysM" evidence="2">
    <location>
        <begin position="97"/>
        <end position="141"/>
    </location>
</feature>
<dbReference type="SMART" id="SM00257">
    <property type="entry name" value="LysM"/>
    <property type="match status" value="2"/>
</dbReference>
<evidence type="ECO:0000313" key="3">
    <source>
        <dbReference type="EMBL" id="OAT79832.1"/>
    </source>
</evidence>
<dbReference type="Pfam" id="PF01551">
    <property type="entry name" value="Peptidase_M23"/>
    <property type="match status" value="1"/>
</dbReference>
<proteinExistence type="predicted"/>
<comment type="caution">
    <text evidence="3">The sequence shown here is derived from an EMBL/GenBank/DDBJ whole genome shotgun (WGS) entry which is preliminary data.</text>
</comment>
<dbReference type="PANTHER" id="PTHR21666:SF270">
    <property type="entry name" value="MUREIN HYDROLASE ACTIVATOR ENVC"/>
    <property type="match status" value="1"/>
</dbReference>
<dbReference type="RefSeq" id="WP_066671064.1">
    <property type="nucleotide sequence ID" value="NZ_LYVF01000192.1"/>
</dbReference>
<dbReference type="Proteomes" id="UP000078532">
    <property type="component" value="Unassembled WGS sequence"/>
</dbReference>
<dbReference type="InterPro" id="IPR011055">
    <property type="entry name" value="Dup_hybrid_motif"/>
</dbReference>
<dbReference type="CDD" id="cd12797">
    <property type="entry name" value="M23_peptidase"/>
    <property type="match status" value="1"/>
</dbReference>
<dbReference type="EMBL" id="LYVF01000192">
    <property type="protein sequence ID" value="OAT79832.1"/>
    <property type="molecule type" value="Genomic_DNA"/>
</dbReference>
<sequence length="299" mass="30781">MLTAALAGSLLLPGLPVLAAPDEAVLTDAPYYNQPLAVAPQPAPGAAALYTVRTGDTLSAVAGRFGLTVDALCRANGLSGGDLILTGQVLTIPGGMTRHRVADGETLTGIARRFGVDTQELARVNNLTGAGRLAAGREMIIPVPNQAAAPAASRHKPAGWDMLPGWNAVAALPLHELARPVAGRVSSPFGMRADRPHEGVDIAADEGAPIRAVKAGRVIFAGPRGTYGNAVIIDHGNGLQTLYAHARQVLVQPGQAVNAGDVIALVGSTGRSTGPHLHMEVLLNGVRYDPLLCLQPAYA</sequence>
<organism evidence="3 4">
    <name type="scientific">Desulfotomaculum copahuensis</name>
    <dbReference type="NCBI Taxonomy" id="1838280"/>
    <lineage>
        <taxon>Bacteria</taxon>
        <taxon>Bacillati</taxon>
        <taxon>Bacillota</taxon>
        <taxon>Clostridia</taxon>
        <taxon>Eubacteriales</taxon>
        <taxon>Desulfotomaculaceae</taxon>
        <taxon>Desulfotomaculum</taxon>
    </lineage>
</organism>
<gene>
    <name evidence="3" type="ORF">A6M21_15000</name>
</gene>
<dbReference type="GO" id="GO:0004222">
    <property type="term" value="F:metalloendopeptidase activity"/>
    <property type="evidence" value="ECO:0007669"/>
    <property type="project" value="TreeGrafter"/>
</dbReference>
<dbReference type="AlphaFoldDB" id="A0A1B7LBC5"/>
<dbReference type="CDD" id="cd00118">
    <property type="entry name" value="LysM"/>
    <property type="match status" value="2"/>
</dbReference>
<protein>
    <recommendedName>
        <fullName evidence="2">LysM domain-containing protein</fullName>
    </recommendedName>
</protein>
<dbReference type="InterPro" id="IPR016047">
    <property type="entry name" value="M23ase_b-sheet_dom"/>
</dbReference>
<evidence type="ECO:0000313" key="4">
    <source>
        <dbReference type="Proteomes" id="UP000078532"/>
    </source>
</evidence>
<evidence type="ECO:0000259" key="2">
    <source>
        <dbReference type="PROSITE" id="PS51782"/>
    </source>
</evidence>
<dbReference type="InterPro" id="IPR036779">
    <property type="entry name" value="LysM_dom_sf"/>
</dbReference>
<evidence type="ECO:0000256" key="1">
    <source>
        <dbReference type="SAM" id="SignalP"/>
    </source>
</evidence>
<dbReference type="OrthoDB" id="9814460at2"/>
<dbReference type="InterPro" id="IPR018392">
    <property type="entry name" value="LysM"/>
</dbReference>
<dbReference type="Gene3D" id="2.70.70.10">
    <property type="entry name" value="Glucose Permease (Domain IIA)"/>
    <property type="match status" value="1"/>
</dbReference>
<dbReference type="SUPFAM" id="SSF51261">
    <property type="entry name" value="Duplicated hybrid motif"/>
    <property type="match status" value="1"/>
</dbReference>
<reference evidence="3 4" key="1">
    <citation type="submission" date="2016-04" db="EMBL/GenBank/DDBJ databases">
        <authorList>
            <person name="Evans L.H."/>
            <person name="Alamgir A."/>
            <person name="Owens N."/>
            <person name="Weber N.D."/>
            <person name="Virtaneva K."/>
            <person name="Barbian K."/>
            <person name="Babar A."/>
            <person name="Rosenke K."/>
        </authorList>
    </citation>
    <scope>NUCLEOTIDE SEQUENCE [LARGE SCALE GENOMIC DNA]</scope>
    <source>
        <strain evidence="3 4">LMa1</strain>
    </source>
</reference>